<dbReference type="AlphaFoldDB" id="A0A086AXG1"/>
<dbReference type="GO" id="GO:0003677">
    <property type="term" value="F:DNA binding"/>
    <property type="evidence" value="ECO:0007669"/>
    <property type="project" value="UniProtKB-KW"/>
</dbReference>
<dbReference type="InterPro" id="IPR001387">
    <property type="entry name" value="Cro/C1-type_HTH"/>
</dbReference>
<dbReference type="STRING" id="558152.IQ37_15155"/>
<accession>A0A086AXG1</accession>
<reference evidence="3 4" key="1">
    <citation type="submission" date="2014-07" db="EMBL/GenBank/DDBJ databases">
        <title>Genome of Chryseobacterium piperi CTM.</title>
        <authorList>
            <person name="Pipes S.E."/>
            <person name="Stropko S.J."/>
            <person name="Newman J.D."/>
        </authorList>
    </citation>
    <scope>NUCLEOTIDE SEQUENCE [LARGE SCALE GENOMIC DNA]</scope>
    <source>
        <strain evidence="3 4">CTM</strain>
    </source>
</reference>
<dbReference type="KEGG" id="cpip:CJF12_10620"/>
<dbReference type="PANTHER" id="PTHR46797">
    <property type="entry name" value="HTH-TYPE TRANSCRIPTIONAL REGULATOR"/>
    <property type="match status" value="1"/>
</dbReference>
<gene>
    <name evidence="3" type="ORF">IQ37_15155</name>
</gene>
<dbReference type="PANTHER" id="PTHR46797:SF1">
    <property type="entry name" value="METHYLPHOSPHONATE SYNTHASE"/>
    <property type="match status" value="1"/>
</dbReference>
<evidence type="ECO:0000256" key="1">
    <source>
        <dbReference type="ARBA" id="ARBA00023125"/>
    </source>
</evidence>
<proteinExistence type="predicted"/>
<comment type="caution">
    <text evidence="3">The sequence shown here is derived from an EMBL/GenBank/DDBJ whole genome shotgun (WGS) entry which is preliminary data.</text>
</comment>
<dbReference type="PROSITE" id="PS50943">
    <property type="entry name" value="HTH_CROC1"/>
    <property type="match status" value="1"/>
</dbReference>
<dbReference type="GO" id="GO:0003700">
    <property type="term" value="F:DNA-binding transcription factor activity"/>
    <property type="evidence" value="ECO:0007669"/>
    <property type="project" value="TreeGrafter"/>
</dbReference>
<dbReference type="InterPro" id="IPR010982">
    <property type="entry name" value="Lambda_DNA-bd_dom_sf"/>
</dbReference>
<dbReference type="eggNOG" id="COG1396">
    <property type="taxonomic scope" value="Bacteria"/>
</dbReference>
<dbReference type="InterPro" id="IPR050807">
    <property type="entry name" value="TransReg_Diox_bact_type"/>
</dbReference>
<evidence type="ECO:0000313" key="3">
    <source>
        <dbReference type="EMBL" id="KFF21375.1"/>
    </source>
</evidence>
<dbReference type="SMART" id="SM00530">
    <property type="entry name" value="HTH_XRE"/>
    <property type="match status" value="1"/>
</dbReference>
<sequence>MSIDPNKFTSYQKNLGERLKSIRESNGYSLTDLASLCDLEKTAISRIENGRTNITFKTAIVLCTALKIELKDFFDISINQDL</sequence>
<dbReference type="Pfam" id="PF01381">
    <property type="entry name" value="HTH_3"/>
    <property type="match status" value="1"/>
</dbReference>
<dbReference type="RefSeq" id="WP_034686448.1">
    <property type="nucleotide sequence ID" value="NZ_CP023049.2"/>
</dbReference>
<dbReference type="Proteomes" id="UP000028709">
    <property type="component" value="Unassembled WGS sequence"/>
</dbReference>
<dbReference type="GO" id="GO:0005829">
    <property type="term" value="C:cytosol"/>
    <property type="evidence" value="ECO:0007669"/>
    <property type="project" value="TreeGrafter"/>
</dbReference>
<name>A0A086AXG1_9FLAO</name>
<feature type="domain" description="HTH cro/C1-type" evidence="2">
    <location>
        <begin position="19"/>
        <end position="73"/>
    </location>
</feature>
<dbReference type="OrthoDB" id="2902336at2"/>
<protein>
    <recommendedName>
        <fullName evidence="2">HTH cro/C1-type domain-containing protein</fullName>
    </recommendedName>
</protein>
<organism evidence="3 4">
    <name type="scientific">Chryseobacterium piperi</name>
    <dbReference type="NCBI Taxonomy" id="558152"/>
    <lineage>
        <taxon>Bacteria</taxon>
        <taxon>Pseudomonadati</taxon>
        <taxon>Bacteroidota</taxon>
        <taxon>Flavobacteriia</taxon>
        <taxon>Flavobacteriales</taxon>
        <taxon>Weeksellaceae</taxon>
        <taxon>Chryseobacterium group</taxon>
        <taxon>Chryseobacterium</taxon>
    </lineage>
</organism>
<evidence type="ECO:0000259" key="2">
    <source>
        <dbReference type="PROSITE" id="PS50943"/>
    </source>
</evidence>
<evidence type="ECO:0000313" key="4">
    <source>
        <dbReference type="Proteomes" id="UP000028709"/>
    </source>
</evidence>
<dbReference type="SUPFAM" id="SSF47413">
    <property type="entry name" value="lambda repressor-like DNA-binding domains"/>
    <property type="match status" value="1"/>
</dbReference>
<keyword evidence="1" id="KW-0238">DNA-binding</keyword>
<dbReference type="Gene3D" id="1.10.260.40">
    <property type="entry name" value="lambda repressor-like DNA-binding domains"/>
    <property type="match status" value="1"/>
</dbReference>
<keyword evidence="4" id="KW-1185">Reference proteome</keyword>
<dbReference type="EMBL" id="JPRJ01000034">
    <property type="protein sequence ID" value="KFF21375.1"/>
    <property type="molecule type" value="Genomic_DNA"/>
</dbReference>
<dbReference type="CDD" id="cd00093">
    <property type="entry name" value="HTH_XRE"/>
    <property type="match status" value="1"/>
</dbReference>